<protein>
    <submittedName>
        <fullName evidence="2">Alpha/beta hydrolase</fullName>
    </submittedName>
</protein>
<evidence type="ECO:0000313" key="2">
    <source>
        <dbReference type="EMBL" id="MCY1073623.1"/>
    </source>
</evidence>
<proteinExistence type="predicted"/>
<keyword evidence="3" id="KW-1185">Reference proteome</keyword>
<feature type="chain" id="PRO_5045879032" evidence="1">
    <location>
        <begin position="24"/>
        <end position="400"/>
    </location>
</feature>
<dbReference type="RefSeq" id="WP_267532623.1">
    <property type="nucleotide sequence ID" value="NZ_JAPNKA010000001.1"/>
</dbReference>
<dbReference type="InterPro" id="IPR029058">
    <property type="entry name" value="AB_hydrolase_fold"/>
</dbReference>
<dbReference type="InterPro" id="IPR003386">
    <property type="entry name" value="LACT/PDAT_acylTrfase"/>
</dbReference>
<keyword evidence="1" id="KW-0732">Signal</keyword>
<accession>A0ABT3ZW35</accession>
<dbReference type="EMBL" id="JAPNKA010000001">
    <property type="protein sequence ID" value="MCY1073623.1"/>
    <property type="molecule type" value="Genomic_DNA"/>
</dbReference>
<comment type="caution">
    <text evidence="2">The sequence shown here is derived from an EMBL/GenBank/DDBJ whole genome shotgun (WGS) entry which is preliminary data.</text>
</comment>
<feature type="signal peptide" evidence="1">
    <location>
        <begin position="1"/>
        <end position="23"/>
    </location>
</feature>
<dbReference type="GO" id="GO:0016787">
    <property type="term" value="F:hydrolase activity"/>
    <property type="evidence" value="ECO:0007669"/>
    <property type="project" value="UniProtKB-KW"/>
</dbReference>
<name>A0ABT3ZW35_9BACT</name>
<organism evidence="2 3">
    <name type="scientific">Archangium lansingense</name>
    <dbReference type="NCBI Taxonomy" id="2995310"/>
    <lineage>
        <taxon>Bacteria</taxon>
        <taxon>Pseudomonadati</taxon>
        <taxon>Myxococcota</taxon>
        <taxon>Myxococcia</taxon>
        <taxon>Myxococcales</taxon>
        <taxon>Cystobacterineae</taxon>
        <taxon>Archangiaceae</taxon>
        <taxon>Archangium</taxon>
    </lineage>
</organism>
<reference evidence="2 3" key="1">
    <citation type="submission" date="2022-11" db="EMBL/GenBank/DDBJ databases">
        <title>Minimal conservation of predation-associated metabolite biosynthetic gene clusters underscores biosynthetic potential of Myxococcota including descriptions for ten novel species: Archangium lansinium sp. nov., Myxococcus landrumus sp. nov., Nannocystis bai.</title>
        <authorList>
            <person name="Ahearne A."/>
            <person name="Stevens C."/>
            <person name="Phillips K."/>
        </authorList>
    </citation>
    <scope>NUCLEOTIDE SEQUENCE [LARGE SCALE GENOMIC DNA]</scope>
    <source>
        <strain evidence="2 3">MIWBW</strain>
    </source>
</reference>
<evidence type="ECO:0000313" key="3">
    <source>
        <dbReference type="Proteomes" id="UP001207654"/>
    </source>
</evidence>
<sequence length="400" mass="43245">MRTLHHSCVVLLLLGAVLTGCGAARVNVPPPTGEEVTILVPGYRGSFLVTEGPEPERAWLTVGQALSRGERTLAIPFPGQRPVPNYGPLRPDGPMTKLSAVFASVDAYRSFMEFGRDHLPGFVPFSYDWRRDIRESAGALCARIEQLVAEGGGKRKVNIVAHSMGGLVTLHCLLHGGAQTGERPWVGAEHVKRVVIIGTPFTGGPGIFDDLLVGTETLRNRALLAPEALFTFASAFQLVSARSDFFVDAGGGPVEVDALDPAVWLKQGWGPFADSALREDEAYRAQLIRMLDAHRELHEALAPKPGLPAAPFETLVVVGTGRPTVSGVRMVDGKLDLKHPPRADGDGSVLSSRAVPVLPMTWWRVDSDAEHVALMSDREVLHAVERFLRGEKVGTARQPY</sequence>
<dbReference type="PANTHER" id="PTHR11440">
    <property type="entry name" value="LECITHIN-CHOLESTEROL ACYLTRANSFERASE-RELATED"/>
    <property type="match status" value="1"/>
</dbReference>
<evidence type="ECO:0000256" key="1">
    <source>
        <dbReference type="SAM" id="SignalP"/>
    </source>
</evidence>
<gene>
    <name evidence="2" type="ORF">OV287_03925</name>
</gene>
<dbReference type="Gene3D" id="3.40.50.1820">
    <property type="entry name" value="alpha/beta hydrolase"/>
    <property type="match status" value="1"/>
</dbReference>
<dbReference type="PROSITE" id="PS51257">
    <property type="entry name" value="PROKAR_LIPOPROTEIN"/>
    <property type="match status" value="1"/>
</dbReference>
<keyword evidence="2" id="KW-0378">Hydrolase</keyword>
<dbReference type="Proteomes" id="UP001207654">
    <property type="component" value="Unassembled WGS sequence"/>
</dbReference>
<dbReference type="SUPFAM" id="SSF53474">
    <property type="entry name" value="alpha/beta-Hydrolases"/>
    <property type="match status" value="1"/>
</dbReference>
<dbReference type="Pfam" id="PF02450">
    <property type="entry name" value="LCAT"/>
    <property type="match status" value="1"/>
</dbReference>